<dbReference type="Proteomes" id="UP001652625">
    <property type="component" value="Chromosome 09"/>
</dbReference>
<keyword evidence="2" id="KW-1185">Reference proteome</keyword>
<evidence type="ECO:0000256" key="1">
    <source>
        <dbReference type="SAM" id="Phobius"/>
    </source>
</evidence>
<keyword evidence="1" id="KW-1133">Transmembrane helix</keyword>
<keyword evidence="1" id="KW-0812">Transmembrane</keyword>
<dbReference type="GeneID" id="136085055"/>
<evidence type="ECO:0000313" key="3">
    <source>
        <dbReference type="RefSeq" id="XP_065662479.1"/>
    </source>
</evidence>
<feature type="transmembrane region" description="Helical" evidence="1">
    <location>
        <begin position="54"/>
        <end position="78"/>
    </location>
</feature>
<accession>A0ABM4CL20</accession>
<dbReference type="RefSeq" id="XP_065662479.1">
    <property type="nucleotide sequence ID" value="XM_065806407.1"/>
</dbReference>
<name>A0ABM4CL20_HYDVU</name>
<keyword evidence="1" id="KW-0472">Membrane</keyword>
<gene>
    <name evidence="3" type="primary">LOC136085055</name>
</gene>
<proteinExistence type="predicted"/>
<evidence type="ECO:0000313" key="2">
    <source>
        <dbReference type="Proteomes" id="UP001652625"/>
    </source>
</evidence>
<protein>
    <submittedName>
        <fullName evidence="3">Uncharacterized protein LOC136085055</fullName>
    </submittedName>
</protein>
<sequence>MEKSITMSTLKSLKTRLFNETLTYASTSATITGDVVVANAIERINVTLNWSSKIVLPLLLVFFILMLGFSSWLFYFVWKAKLRQTSLSKSKIEPDAKTFYEVANPITNIEDAAYLTNSESVKKKELEDVDSTIQRYEAIKKWNKYGKEETKTSKLKSATINVYINKDTLEEKDKDTLEEKDYIQKCKLSNKESK</sequence>
<reference evidence="3" key="1">
    <citation type="submission" date="2025-08" db="UniProtKB">
        <authorList>
            <consortium name="RefSeq"/>
        </authorList>
    </citation>
    <scope>IDENTIFICATION</scope>
</reference>
<organism evidence="2 3">
    <name type="scientific">Hydra vulgaris</name>
    <name type="common">Hydra</name>
    <name type="synonym">Hydra attenuata</name>
    <dbReference type="NCBI Taxonomy" id="6087"/>
    <lineage>
        <taxon>Eukaryota</taxon>
        <taxon>Metazoa</taxon>
        <taxon>Cnidaria</taxon>
        <taxon>Hydrozoa</taxon>
        <taxon>Hydroidolina</taxon>
        <taxon>Anthoathecata</taxon>
        <taxon>Aplanulata</taxon>
        <taxon>Hydridae</taxon>
        <taxon>Hydra</taxon>
    </lineage>
</organism>